<dbReference type="Gene3D" id="3.30.560.10">
    <property type="entry name" value="Glucose Oxidase, domain 3"/>
    <property type="match status" value="1"/>
</dbReference>
<dbReference type="Pfam" id="PF05199">
    <property type="entry name" value="GMC_oxred_C"/>
    <property type="match status" value="1"/>
</dbReference>
<evidence type="ECO:0000256" key="1">
    <source>
        <dbReference type="ARBA" id="ARBA00001974"/>
    </source>
</evidence>
<evidence type="ECO:0000259" key="5">
    <source>
        <dbReference type="PROSITE" id="PS00624"/>
    </source>
</evidence>
<dbReference type="Gene3D" id="3.50.50.60">
    <property type="entry name" value="FAD/NAD(P)-binding domain"/>
    <property type="match status" value="1"/>
</dbReference>
<comment type="caution">
    <text evidence="6">The sequence shown here is derived from an EMBL/GenBank/DDBJ whole genome shotgun (WGS) entry which is preliminary data.</text>
</comment>
<comment type="similarity">
    <text evidence="2">Belongs to the GMC oxidoreductase family.</text>
</comment>
<dbReference type="InterPro" id="IPR000172">
    <property type="entry name" value="GMC_OxRdtase_N"/>
</dbReference>
<keyword evidence="7" id="KW-1185">Reference proteome</keyword>
<feature type="active site" description="Proton donor" evidence="3">
    <location>
        <position position="513"/>
    </location>
</feature>
<name>A0A9P5PZP8_9AGAR</name>
<evidence type="ECO:0000256" key="2">
    <source>
        <dbReference type="ARBA" id="ARBA00010790"/>
    </source>
</evidence>
<dbReference type="GO" id="GO:0016614">
    <property type="term" value="F:oxidoreductase activity, acting on CH-OH group of donors"/>
    <property type="evidence" value="ECO:0007669"/>
    <property type="project" value="InterPro"/>
</dbReference>
<comment type="cofactor">
    <cofactor evidence="1 4">
        <name>FAD</name>
        <dbReference type="ChEBI" id="CHEBI:57692"/>
    </cofactor>
</comment>
<dbReference type="SUPFAM" id="SSF54373">
    <property type="entry name" value="FAD-linked reductases, C-terminal domain"/>
    <property type="match status" value="1"/>
</dbReference>
<proteinExistence type="inferred from homology"/>
<dbReference type="InterPro" id="IPR007867">
    <property type="entry name" value="GMC_OxRtase_C"/>
</dbReference>
<gene>
    <name evidence="6" type="ORF">BDP27DRAFT_1315321</name>
</gene>
<dbReference type="PIRSF" id="PIRSF000137">
    <property type="entry name" value="Alcohol_oxidase"/>
    <property type="match status" value="1"/>
</dbReference>
<dbReference type="SUPFAM" id="SSF51905">
    <property type="entry name" value="FAD/NAD(P)-binding domain"/>
    <property type="match status" value="1"/>
</dbReference>
<keyword evidence="4" id="KW-0285">Flavoprotein</keyword>
<feature type="domain" description="Glucose-methanol-choline oxidoreductase N-terminal" evidence="5">
    <location>
        <begin position="275"/>
        <end position="289"/>
    </location>
</feature>
<dbReference type="Proteomes" id="UP000772434">
    <property type="component" value="Unassembled WGS sequence"/>
</dbReference>
<dbReference type="PANTHER" id="PTHR11552">
    <property type="entry name" value="GLUCOSE-METHANOL-CHOLINE GMC OXIDOREDUCTASE"/>
    <property type="match status" value="1"/>
</dbReference>
<protein>
    <submittedName>
        <fullName evidence="6">Alcohol oxidase</fullName>
    </submittedName>
</protein>
<dbReference type="PROSITE" id="PS00624">
    <property type="entry name" value="GMC_OXRED_2"/>
    <property type="match status" value="1"/>
</dbReference>
<feature type="active site" description="Proton acceptor" evidence="3">
    <location>
        <position position="556"/>
    </location>
</feature>
<dbReference type="PANTHER" id="PTHR11552:SF219">
    <property type="entry name" value="GLUCOSE-METHANOL-CHOLINE OXIDOREDUCTASE N-TERMINAL DOMAIN-CONTAINING PROTEIN"/>
    <property type="match status" value="1"/>
</dbReference>
<evidence type="ECO:0000313" key="7">
    <source>
        <dbReference type="Proteomes" id="UP000772434"/>
    </source>
</evidence>
<sequence length="574" mass="61941">MSPSSIEAVSSKTYTFIVVGGGTAGCVLAARLSEDPTISVLLVERGPIVDGWAANVPLLSSNLNDQKAPVYKWQSAPLTGVNNKTITMVTGKALGGSSKINGLLYTRSVPAEYNAWEAAGRKGWGWQHVEPYFDKSETNLTNPTAGHRGHAGPWQTQHVKKVRFKPVSNTIKAAQRLGIPYIHQANDPASPVATCTRLDATIDSHGHRNATSDAFLPSELIRSRKNLHVCTGTLVSALVLQGLKAVGVYLQSDYDTSVSQRYQAHVEREVILCAGAIATPQILLLSGVGPAVHLKEHQIPVVKDLAGVGAHLVTLPLQDHITVPLIYQVPVMDSIAVLIANPFIAVKELFKYLFTNKGMFGTQVQHANLVLPSALLGENSHIASHKDLDGYDPSNIPDIEVMLIPVNPTDHQFDGLAKWSGTFSYLCTVLRPESTGTVRLASGNAKDQPLCDLGILSNSADRIPLRKVLRLAVALGRSVREAGYPLKDIIVPADETNEALDAFANDNLTTTYHYSSSCRMAEETAMGVVDDELRVHGISGLRIADASIFPEIPACHLQAPVVMVAERCADFLMR</sequence>
<dbReference type="InterPro" id="IPR012132">
    <property type="entry name" value="GMC_OxRdtase"/>
</dbReference>
<dbReference type="AlphaFoldDB" id="A0A9P5PZP8"/>
<evidence type="ECO:0000313" key="6">
    <source>
        <dbReference type="EMBL" id="KAF9075599.1"/>
    </source>
</evidence>
<keyword evidence="4" id="KW-0274">FAD</keyword>
<evidence type="ECO:0000256" key="4">
    <source>
        <dbReference type="PIRSR" id="PIRSR000137-2"/>
    </source>
</evidence>
<dbReference type="EMBL" id="JADNRY010000009">
    <property type="protein sequence ID" value="KAF9075599.1"/>
    <property type="molecule type" value="Genomic_DNA"/>
</dbReference>
<accession>A0A9P5PZP8</accession>
<evidence type="ECO:0000256" key="3">
    <source>
        <dbReference type="PIRSR" id="PIRSR000137-1"/>
    </source>
</evidence>
<organism evidence="6 7">
    <name type="scientific">Rhodocollybia butyracea</name>
    <dbReference type="NCBI Taxonomy" id="206335"/>
    <lineage>
        <taxon>Eukaryota</taxon>
        <taxon>Fungi</taxon>
        <taxon>Dikarya</taxon>
        <taxon>Basidiomycota</taxon>
        <taxon>Agaricomycotina</taxon>
        <taxon>Agaricomycetes</taxon>
        <taxon>Agaricomycetidae</taxon>
        <taxon>Agaricales</taxon>
        <taxon>Marasmiineae</taxon>
        <taxon>Omphalotaceae</taxon>
        <taxon>Rhodocollybia</taxon>
    </lineage>
</organism>
<dbReference type="InterPro" id="IPR036188">
    <property type="entry name" value="FAD/NAD-bd_sf"/>
</dbReference>
<feature type="binding site" evidence="4">
    <location>
        <position position="235"/>
    </location>
    <ligand>
        <name>FAD</name>
        <dbReference type="ChEBI" id="CHEBI:57692"/>
    </ligand>
</feature>
<dbReference type="OrthoDB" id="269227at2759"/>
<reference evidence="6" key="1">
    <citation type="submission" date="2020-11" db="EMBL/GenBank/DDBJ databases">
        <authorList>
            <consortium name="DOE Joint Genome Institute"/>
            <person name="Ahrendt S."/>
            <person name="Riley R."/>
            <person name="Andreopoulos W."/>
            <person name="Labutti K."/>
            <person name="Pangilinan J."/>
            <person name="Ruiz-Duenas F.J."/>
            <person name="Barrasa J.M."/>
            <person name="Sanchez-Garcia M."/>
            <person name="Camarero S."/>
            <person name="Miyauchi S."/>
            <person name="Serrano A."/>
            <person name="Linde D."/>
            <person name="Babiker R."/>
            <person name="Drula E."/>
            <person name="Ayuso-Fernandez I."/>
            <person name="Pacheco R."/>
            <person name="Padilla G."/>
            <person name="Ferreira P."/>
            <person name="Barriuso J."/>
            <person name="Kellner H."/>
            <person name="Castanera R."/>
            <person name="Alfaro M."/>
            <person name="Ramirez L."/>
            <person name="Pisabarro A.G."/>
            <person name="Kuo A."/>
            <person name="Tritt A."/>
            <person name="Lipzen A."/>
            <person name="He G."/>
            <person name="Yan M."/>
            <person name="Ng V."/>
            <person name="Cullen D."/>
            <person name="Martin F."/>
            <person name="Rosso M.-N."/>
            <person name="Henrissat B."/>
            <person name="Hibbett D."/>
            <person name="Martinez A.T."/>
            <person name="Grigoriev I.V."/>
        </authorList>
    </citation>
    <scope>NUCLEOTIDE SEQUENCE</scope>
    <source>
        <strain evidence="6">AH 40177</strain>
    </source>
</reference>
<dbReference type="GO" id="GO:0050660">
    <property type="term" value="F:flavin adenine dinucleotide binding"/>
    <property type="evidence" value="ECO:0007669"/>
    <property type="project" value="InterPro"/>
</dbReference>
<dbReference type="Pfam" id="PF00732">
    <property type="entry name" value="GMC_oxred_N"/>
    <property type="match status" value="1"/>
</dbReference>